<dbReference type="OrthoDB" id="2678890at2"/>
<gene>
    <name evidence="1" type="ORF">D3H35_10095</name>
</gene>
<evidence type="ECO:0000313" key="1">
    <source>
        <dbReference type="EMBL" id="RIE03642.1"/>
    </source>
</evidence>
<comment type="caution">
    <text evidence="1">The sequence shown here is derived from an EMBL/GenBank/DDBJ whole genome shotgun (WGS) entry which is preliminary data.</text>
</comment>
<accession>A0A398CMX1</accession>
<evidence type="ECO:0000313" key="2">
    <source>
        <dbReference type="Proteomes" id="UP000266340"/>
    </source>
</evidence>
<dbReference type="AlphaFoldDB" id="A0A398CMX1"/>
<dbReference type="Proteomes" id="UP000266340">
    <property type="component" value="Unassembled WGS sequence"/>
</dbReference>
<keyword evidence="2" id="KW-1185">Reference proteome</keyword>
<reference evidence="1 2" key="1">
    <citation type="submission" date="2018-09" db="EMBL/GenBank/DDBJ databases">
        <title>Cohnella cavernae sp. nov., isolated from a karst cave.</title>
        <authorList>
            <person name="Zhu H."/>
        </authorList>
    </citation>
    <scope>NUCLEOTIDE SEQUENCE [LARGE SCALE GENOMIC DNA]</scope>
    <source>
        <strain evidence="1 2">K2E09-144</strain>
    </source>
</reference>
<proteinExistence type="predicted"/>
<dbReference type="RefSeq" id="WP_119148966.1">
    <property type="nucleotide sequence ID" value="NZ_JBHSOV010000021.1"/>
</dbReference>
<dbReference type="EMBL" id="QXJM01000032">
    <property type="protein sequence ID" value="RIE03642.1"/>
    <property type="molecule type" value="Genomic_DNA"/>
</dbReference>
<protein>
    <submittedName>
        <fullName evidence="1">Uncharacterized protein</fullName>
    </submittedName>
</protein>
<organism evidence="1 2">
    <name type="scientific">Cohnella faecalis</name>
    <dbReference type="NCBI Taxonomy" id="2315694"/>
    <lineage>
        <taxon>Bacteria</taxon>
        <taxon>Bacillati</taxon>
        <taxon>Bacillota</taxon>
        <taxon>Bacilli</taxon>
        <taxon>Bacillales</taxon>
        <taxon>Paenibacillaceae</taxon>
        <taxon>Cohnella</taxon>
    </lineage>
</organism>
<sequence length="104" mass="11249">MDTYELASLSVAQGSEALPISFSRAKLMVVSDYGTRLWFIDVEGVADEQLLQRFAVSEEIGVSVKATTIGGRRLEGHGFFHPNPIHRAAAIRGNGELEGYGNPA</sequence>
<name>A0A398CMX1_9BACL</name>